<evidence type="ECO:0000313" key="2">
    <source>
        <dbReference type="Proteomes" id="UP001632038"/>
    </source>
</evidence>
<protein>
    <submittedName>
        <fullName evidence="1">Uncharacterized protein</fullName>
    </submittedName>
</protein>
<dbReference type="Proteomes" id="UP001632038">
    <property type="component" value="Unassembled WGS sequence"/>
</dbReference>
<dbReference type="EMBL" id="JAVIJP010000007">
    <property type="protein sequence ID" value="KAL3650784.1"/>
    <property type="molecule type" value="Genomic_DNA"/>
</dbReference>
<comment type="caution">
    <text evidence="1">The sequence shown here is derived from an EMBL/GenBank/DDBJ whole genome shotgun (WGS) entry which is preliminary data.</text>
</comment>
<organism evidence="1 2">
    <name type="scientific">Castilleja foliolosa</name>
    <dbReference type="NCBI Taxonomy" id="1961234"/>
    <lineage>
        <taxon>Eukaryota</taxon>
        <taxon>Viridiplantae</taxon>
        <taxon>Streptophyta</taxon>
        <taxon>Embryophyta</taxon>
        <taxon>Tracheophyta</taxon>
        <taxon>Spermatophyta</taxon>
        <taxon>Magnoliopsida</taxon>
        <taxon>eudicotyledons</taxon>
        <taxon>Gunneridae</taxon>
        <taxon>Pentapetalae</taxon>
        <taxon>asterids</taxon>
        <taxon>lamiids</taxon>
        <taxon>Lamiales</taxon>
        <taxon>Orobanchaceae</taxon>
        <taxon>Pedicularideae</taxon>
        <taxon>Castillejinae</taxon>
        <taxon>Castilleja</taxon>
    </lineage>
</organism>
<proteinExistence type="predicted"/>
<keyword evidence="2" id="KW-1185">Reference proteome</keyword>
<reference evidence="2" key="1">
    <citation type="journal article" date="2024" name="IScience">
        <title>Strigolactones Initiate the Formation of Haustorium-like Structures in Castilleja.</title>
        <authorList>
            <person name="Buerger M."/>
            <person name="Peterson D."/>
            <person name="Chory J."/>
        </authorList>
    </citation>
    <scope>NUCLEOTIDE SEQUENCE [LARGE SCALE GENOMIC DNA]</scope>
</reference>
<name>A0ABD3ECC5_9LAMI</name>
<evidence type="ECO:0000313" key="1">
    <source>
        <dbReference type="EMBL" id="KAL3650784.1"/>
    </source>
</evidence>
<sequence length="52" mass="6070">MWRNGHAGRVVSGYEFALFNIVSRFHECGKGNGCTVFKYHNLDQDFQEEPYN</sequence>
<gene>
    <name evidence="1" type="ORF">CASFOL_007187</name>
</gene>
<accession>A0ABD3ECC5</accession>
<dbReference type="AlphaFoldDB" id="A0ABD3ECC5"/>